<feature type="region of interest" description="Disordered" evidence="1">
    <location>
        <begin position="232"/>
        <end position="345"/>
    </location>
</feature>
<feature type="compositionally biased region" description="Low complexity" evidence="1">
    <location>
        <begin position="295"/>
        <end position="311"/>
    </location>
</feature>
<accession>A0AAV2M731</accession>
<evidence type="ECO:0000313" key="2">
    <source>
        <dbReference type="EMBL" id="CAL1609162.1"/>
    </source>
</evidence>
<dbReference type="Proteomes" id="UP001497482">
    <property type="component" value="Chromosome 6"/>
</dbReference>
<feature type="region of interest" description="Disordered" evidence="1">
    <location>
        <begin position="358"/>
        <end position="380"/>
    </location>
</feature>
<evidence type="ECO:0000313" key="3">
    <source>
        <dbReference type="Proteomes" id="UP001497482"/>
    </source>
</evidence>
<dbReference type="AlphaFoldDB" id="A0AAV2M731"/>
<keyword evidence="3" id="KW-1185">Reference proteome</keyword>
<reference evidence="2 3" key="1">
    <citation type="submission" date="2024-04" db="EMBL/GenBank/DDBJ databases">
        <authorList>
            <person name="Waldvogel A.-M."/>
            <person name="Schoenle A."/>
        </authorList>
    </citation>
    <scope>NUCLEOTIDE SEQUENCE [LARGE SCALE GENOMIC DNA]</scope>
</reference>
<proteinExistence type="predicted"/>
<feature type="compositionally biased region" description="Polar residues" evidence="1">
    <location>
        <begin position="263"/>
        <end position="274"/>
    </location>
</feature>
<dbReference type="EMBL" id="OZ035828">
    <property type="protein sequence ID" value="CAL1609162.1"/>
    <property type="molecule type" value="Genomic_DNA"/>
</dbReference>
<feature type="compositionally biased region" description="Basic and acidic residues" evidence="1">
    <location>
        <begin position="276"/>
        <end position="290"/>
    </location>
</feature>
<protein>
    <submittedName>
        <fullName evidence="2">Uncharacterized protein</fullName>
    </submittedName>
</protein>
<organism evidence="2 3">
    <name type="scientific">Knipowitschia caucasica</name>
    <name type="common">Caucasian dwarf goby</name>
    <name type="synonym">Pomatoschistus caucasicus</name>
    <dbReference type="NCBI Taxonomy" id="637954"/>
    <lineage>
        <taxon>Eukaryota</taxon>
        <taxon>Metazoa</taxon>
        <taxon>Chordata</taxon>
        <taxon>Craniata</taxon>
        <taxon>Vertebrata</taxon>
        <taxon>Euteleostomi</taxon>
        <taxon>Actinopterygii</taxon>
        <taxon>Neopterygii</taxon>
        <taxon>Teleostei</taxon>
        <taxon>Neoteleostei</taxon>
        <taxon>Acanthomorphata</taxon>
        <taxon>Gobiaria</taxon>
        <taxon>Gobiiformes</taxon>
        <taxon>Gobioidei</taxon>
        <taxon>Gobiidae</taxon>
        <taxon>Gobiinae</taxon>
        <taxon>Knipowitschia</taxon>
    </lineage>
</organism>
<name>A0AAV2M731_KNICA</name>
<feature type="compositionally biased region" description="Polar residues" evidence="1">
    <location>
        <begin position="360"/>
        <end position="371"/>
    </location>
</feature>
<gene>
    <name evidence="2" type="ORF">KC01_LOCUS35960</name>
</gene>
<evidence type="ECO:0000256" key="1">
    <source>
        <dbReference type="SAM" id="MobiDB-lite"/>
    </source>
</evidence>
<sequence length="380" mass="41652">MWTEVFTQCQRVASKGPRSLFEGAAKLPRQVAVTIPPHSEMVVWTCVTNNAPGNPCTVLVEPLPGSDNEWCIGRTLATLSGGRVPCRVCNPNPYPVEVPQRVPLARVTEVETDDIQGEQELVFSQVEPDVVEVAVRRVGISAEADENLHPILSLQGDGLTEEQQQQMNNLLRKWSGIFSQHEDDFGRTNIVRHQIPTGVAPPSRERYRPVPPSLYSELQVLLKNMLENGVSRPSRYAETEAELETRLDSRDTQKGHAGHSRSGPRSSPCTSPGTSPERHQDQRRTDETGRESSVADGRGAAGAAQGFTGRQGSRRTSNLRARTIGAHQECGEKASTKLSKGTVTEARTDVGRRALWECGQTGTRSQLGLDQQRTRPARGG</sequence>
<feature type="compositionally biased region" description="Basic and acidic residues" evidence="1">
    <location>
        <begin position="235"/>
        <end position="254"/>
    </location>
</feature>